<protein>
    <submittedName>
        <fullName evidence="2">Uncharacterized protein</fullName>
    </submittedName>
</protein>
<evidence type="ECO:0000313" key="3">
    <source>
        <dbReference type="Proteomes" id="UP001346869"/>
    </source>
</evidence>
<organism evidence="2 3">
    <name type="scientific">Eleginops maclovinus</name>
    <name type="common">Patagonian blennie</name>
    <name type="synonym">Eleginus maclovinus</name>
    <dbReference type="NCBI Taxonomy" id="56733"/>
    <lineage>
        <taxon>Eukaryota</taxon>
        <taxon>Metazoa</taxon>
        <taxon>Chordata</taxon>
        <taxon>Craniata</taxon>
        <taxon>Vertebrata</taxon>
        <taxon>Euteleostomi</taxon>
        <taxon>Actinopterygii</taxon>
        <taxon>Neopterygii</taxon>
        <taxon>Teleostei</taxon>
        <taxon>Neoteleostei</taxon>
        <taxon>Acanthomorphata</taxon>
        <taxon>Eupercaria</taxon>
        <taxon>Perciformes</taxon>
        <taxon>Notothenioidei</taxon>
        <taxon>Eleginopidae</taxon>
        <taxon>Eleginops</taxon>
    </lineage>
</organism>
<evidence type="ECO:0000313" key="2">
    <source>
        <dbReference type="EMBL" id="KAK5874068.1"/>
    </source>
</evidence>
<dbReference type="Proteomes" id="UP001346869">
    <property type="component" value="Unassembled WGS sequence"/>
</dbReference>
<dbReference type="EMBL" id="JAUZQC010000003">
    <property type="protein sequence ID" value="KAK5874068.1"/>
    <property type="molecule type" value="Genomic_DNA"/>
</dbReference>
<gene>
    <name evidence="2" type="ORF">PBY51_019048</name>
</gene>
<reference evidence="2 3" key="1">
    <citation type="journal article" date="2023" name="Genes (Basel)">
        <title>Chromosome-Level Genome Assembly and Circadian Gene Repertoire of the Patagonia Blennie Eleginops maclovinus-The Closest Ancestral Proxy of Antarctic Cryonotothenioids.</title>
        <authorList>
            <person name="Cheng C.C."/>
            <person name="Rivera-Colon A.G."/>
            <person name="Minhas B.F."/>
            <person name="Wilson L."/>
            <person name="Rayamajhi N."/>
            <person name="Vargas-Chacoff L."/>
            <person name="Catchen J.M."/>
        </authorList>
    </citation>
    <scope>NUCLEOTIDE SEQUENCE [LARGE SCALE GENOMIC DNA]</scope>
    <source>
        <strain evidence="2">JMC-PN-2008</strain>
    </source>
</reference>
<dbReference type="AlphaFoldDB" id="A0AAN7Y1Q6"/>
<keyword evidence="3" id="KW-1185">Reference proteome</keyword>
<name>A0AAN7Y1Q6_ELEMC</name>
<accession>A0AAN7Y1Q6</accession>
<feature type="region of interest" description="Disordered" evidence="1">
    <location>
        <begin position="156"/>
        <end position="202"/>
    </location>
</feature>
<comment type="caution">
    <text evidence="2">The sequence shown here is derived from an EMBL/GenBank/DDBJ whole genome shotgun (WGS) entry which is preliminary data.</text>
</comment>
<proteinExistence type="predicted"/>
<sequence>MPIRRNLSASLPPQSPQMVTKACVFEEGVFPLQCTPEPSKKTFKDLPQSSSSAMNPNMTFEIMDDDDQTASNATIIIGSGSPCRALTSTELSGASQLLRLLKDNEGNQIPDKRQQILSLQDARRAKPTYMHMTSAAQRKRKGNCSIQEDLTQDFTGPKRVKKEPPVASKPLRAHRFGGSQENRPRRVVRSVSEGNLLEPQKSKSIFYKTSQQFKRVTKRL</sequence>
<reference evidence="2 3" key="2">
    <citation type="journal article" date="2023" name="Mol. Biol. Evol.">
        <title>Genomics of Secondarily Temperate Adaptation in the Only Non-Antarctic Icefish.</title>
        <authorList>
            <person name="Rivera-Colon A.G."/>
            <person name="Rayamajhi N."/>
            <person name="Minhas B.F."/>
            <person name="Madrigal G."/>
            <person name="Bilyk K.T."/>
            <person name="Yoon V."/>
            <person name="Hune M."/>
            <person name="Gregory S."/>
            <person name="Cheng C.H.C."/>
            <person name="Catchen J.M."/>
        </authorList>
    </citation>
    <scope>NUCLEOTIDE SEQUENCE [LARGE SCALE GENOMIC DNA]</scope>
    <source>
        <strain evidence="2">JMC-PN-2008</strain>
    </source>
</reference>
<evidence type="ECO:0000256" key="1">
    <source>
        <dbReference type="SAM" id="MobiDB-lite"/>
    </source>
</evidence>